<organism evidence="3 4">
    <name type="scientific">Aureobasidium melanogenum</name>
    <name type="common">Aureobasidium pullulans var. melanogenum</name>
    <dbReference type="NCBI Taxonomy" id="46634"/>
    <lineage>
        <taxon>Eukaryota</taxon>
        <taxon>Fungi</taxon>
        <taxon>Dikarya</taxon>
        <taxon>Ascomycota</taxon>
        <taxon>Pezizomycotina</taxon>
        <taxon>Dothideomycetes</taxon>
        <taxon>Dothideomycetidae</taxon>
        <taxon>Dothideales</taxon>
        <taxon>Saccotheciaceae</taxon>
        <taxon>Aureobasidium</taxon>
    </lineage>
</organism>
<feature type="non-terminal residue" evidence="3">
    <location>
        <position position="1"/>
    </location>
</feature>
<feature type="non-terminal residue" evidence="3">
    <location>
        <position position="205"/>
    </location>
</feature>
<dbReference type="EMBL" id="JAHFXS010003632">
    <property type="protein sequence ID" value="KAG9967697.1"/>
    <property type="molecule type" value="Genomic_DNA"/>
</dbReference>
<dbReference type="GO" id="GO:0005886">
    <property type="term" value="C:plasma membrane"/>
    <property type="evidence" value="ECO:0007669"/>
    <property type="project" value="TreeGrafter"/>
</dbReference>
<keyword evidence="1" id="KW-0813">Transport</keyword>
<evidence type="ECO:0000313" key="4">
    <source>
        <dbReference type="Proteomes" id="UP000729357"/>
    </source>
</evidence>
<dbReference type="GO" id="GO:0022857">
    <property type="term" value="F:transmembrane transporter activity"/>
    <property type="evidence" value="ECO:0007669"/>
    <property type="project" value="InterPro"/>
</dbReference>
<dbReference type="AlphaFoldDB" id="A0A9P8FBS3"/>
<feature type="transmembrane region" description="Helical" evidence="2">
    <location>
        <begin position="178"/>
        <end position="197"/>
    </location>
</feature>
<dbReference type="PANTHER" id="PTHR31806">
    <property type="entry name" value="PURINE-CYTOSINE PERMEASE FCY2-RELATED"/>
    <property type="match status" value="1"/>
</dbReference>
<keyword evidence="2" id="KW-1133">Transmembrane helix</keyword>
<accession>A0A9P8FBS3</accession>
<dbReference type="Gene3D" id="1.10.4160.10">
    <property type="entry name" value="Hydantoin permease"/>
    <property type="match status" value="1"/>
</dbReference>
<feature type="transmembrane region" description="Helical" evidence="2">
    <location>
        <begin position="72"/>
        <end position="94"/>
    </location>
</feature>
<comment type="caution">
    <text evidence="3">The sequence shown here is derived from an EMBL/GenBank/DDBJ whole genome shotgun (WGS) entry which is preliminary data.</text>
</comment>
<feature type="transmembrane region" description="Helical" evidence="2">
    <location>
        <begin position="35"/>
        <end position="60"/>
    </location>
</feature>
<dbReference type="Proteomes" id="UP000729357">
    <property type="component" value="Unassembled WGS sequence"/>
</dbReference>
<evidence type="ECO:0000256" key="1">
    <source>
        <dbReference type="ARBA" id="ARBA00022448"/>
    </source>
</evidence>
<evidence type="ECO:0000313" key="3">
    <source>
        <dbReference type="EMBL" id="KAG9967697.1"/>
    </source>
</evidence>
<name>A0A9P8FBS3_AURME</name>
<feature type="transmembrane region" description="Helical" evidence="2">
    <location>
        <begin position="100"/>
        <end position="122"/>
    </location>
</feature>
<evidence type="ECO:0000256" key="2">
    <source>
        <dbReference type="SAM" id="Phobius"/>
    </source>
</evidence>
<dbReference type="InterPro" id="IPR026030">
    <property type="entry name" value="Pur-cyt_permease_Fcy2/21/22"/>
</dbReference>
<sequence>GACPNVPSWQAGYDSTSVGGVLAAMLEPAGGFGKFVVVLLAFSLLGNIAATMYSITLNFQLLLPWMVRVPRFLFAIVITAIVIPVAIRAATSFFNNLENFIGVIGYWSSAFVAVVVIEHAWFRKSDCSAYNHEKWNKANMLPSGIAALGASALSFALVIPSMAQVWYTGPIAKTTGDIGFELAFVVTALLYVPLRYLEIRIQKRV</sequence>
<proteinExistence type="predicted"/>
<keyword evidence="2" id="KW-0472">Membrane</keyword>
<reference evidence="3" key="2">
    <citation type="submission" date="2021-08" db="EMBL/GenBank/DDBJ databases">
        <authorList>
            <person name="Gostincar C."/>
            <person name="Sun X."/>
            <person name="Song Z."/>
            <person name="Gunde-Cimerman N."/>
        </authorList>
    </citation>
    <scope>NUCLEOTIDE SEQUENCE</scope>
    <source>
        <strain evidence="3">EXF-9298</strain>
    </source>
</reference>
<keyword evidence="2" id="KW-0812">Transmembrane</keyword>
<feature type="transmembrane region" description="Helical" evidence="2">
    <location>
        <begin position="143"/>
        <end position="166"/>
    </location>
</feature>
<reference evidence="3" key="1">
    <citation type="journal article" date="2021" name="J Fungi (Basel)">
        <title>Virulence traits and population genomics of the black yeast Aureobasidium melanogenum.</title>
        <authorList>
            <person name="Cernosa A."/>
            <person name="Sun X."/>
            <person name="Gostincar C."/>
            <person name="Fang C."/>
            <person name="Gunde-Cimerman N."/>
            <person name="Song Z."/>
        </authorList>
    </citation>
    <scope>NUCLEOTIDE SEQUENCE</scope>
    <source>
        <strain evidence="3">EXF-9298</strain>
    </source>
</reference>
<keyword evidence="4" id="KW-1185">Reference proteome</keyword>
<gene>
    <name evidence="3" type="ORF">KCU98_g16206</name>
</gene>
<protein>
    <submittedName>
        <fullName evidence="3">Cytosine-purine permease</fullName>
    </submittedName>
</protein>
<dbReference type="PANTHER" id="PTHR31806:SF5">
    <property type="entry name" value="PURINE-CYTOSINE PERMEASE FCY21"/>
    <property type="match status" value="1"/>
</dbReference>